<dbReference type="EMBL" id="BAAASJ010000115">
    <property type="protein sequence ID" value="GAA2657621.1"/>
    <property type="molecule type" value="Genomic_DNA"/>
</dbReference>
<evidence type="ECO:0000313" key="2">
    <source>
        <dbReference type="EMBL" id="GAA2657621.1"/>
    </source>
</evidence>
<gene>
    <name evidence="2" type="ORF">GCM10010307_72480</name>
</gene>
<evidence type="ECO:0000313" key="3">
    <source>
        <dbReference type="Proteomes" id="UP001500151"/>
    </source>
</evidence>
<feature type="region of interest" description="Disordered" evidence="1">
    <location>
        <begin position="77"/>
        <end position="99"/>
    </location>
</feature>
<comment type="caution">
    <text evidence="2">The sequence shown here is derived from an EMBL/GenBank/DDBJ whole genome shotgun (WGS) entry which is preliminary data.</text>
</comment>
<name>A0ABP6E1H0_9ACTN</name>
<sequence length="99" mass="10663">MAGDTKVYAFGDIAVRLTANELGVYTAIHVANTSKEPASFSITVRVTGPSGYEVQMRRDFPHVLPGDTGREAGLLIDQDERPVPDDPAATLVSFEQTRG</sequence>
<protein>
    <submittedName>
        <fullName evidence="2">Uncharacterized protein</fullName>
    </submittedName>
</protein>
<reference evidence="3" key="1">
    <citation type="journal article" date="2019" name="Int. J. Syst. Evol. Microbiol.">
        <title>The Global Catalogue of Microorganisms (GCM) 10K type strain sequencing project: providing services to taxonomists for standard genome sequencing and annotation.</title>
        <authorList>
            <consortium name="The Broad Institute Genomics Platform"/>
            <consortium name="The Broad Institute Genome Sequencing Center for Infectious Disease"/>
            <person name="Wu L."/>
            <person name="Ma J."/>
        </authorList>
    </citation>
    <scope>NUCLEOTIDE SEQUENCE [LARGE SCALE GENOMIC DNA]</scope>
    <source>
        <strain evidence="3">JCM 4524</strain>
    </source>
</reference>
<dbReference type="Proteomes" id="UP001500151">
    <property type="component" value="Unassembled WGS sequence"/>
</dbReference>
<accession>A0ABP6E1H0</accession>
<dbReference type="RefSeq" id="WP_344395546.1">
    <property type="nucleotide sequence ID" value="NZ_BAAASJ010000115.1"/>
</dbReference>
<organism evidence="2 3">
    <name type="scientific">Streptomyces vastus</name>
    <dbReference type="NCBI Taxonomy" id="285451"/>
    <lineage>
        <taxon>Bacteria</taxon>
        <taxon>Bacillati</taxon>
        <taxon>Actinomycetota</taxon>
        <taxon>Actinomycetes</taxon>
        <taxon>Kitasatosporales</taxon>
        <taxon>Streptomycetaceae</taxon>
        <taxon>Streptomyces</taxon>
    </lineage>
</organism>
<evidence type="ECO:0000256" key="1">
    <source>
        <dbReference type="SAM" id="MobiDB-lite"/>
    </source>
</evidence>
<proteinExistence type="predicted"/>
<keyword evidence="3" id="KW-1185">Reference proteome</keyword>